<accession>A0A3B1D2E2</accession>
<protein>
    <submittedName>
        <fullName evidence="11">GTP-binding protein EngB</fullName>
    </submittedName>
</protein>
<dbReference type="NCBIfam" id="TIGR03598">
    <property type="entry name" value="GTPase_YsxC"/>
    <property type="match status" value="1"/>
</dbReference>
<evidence type="ECO:0000256" key="6">
    <source>
        <dbReference type="ARBA" id="ARBA00022842"/>
    </source>
</evidence>
<evidence type="ECO:0000256" key="4">
    <source>
        <dbReference type="ARBA" id="ARBA00022723"/>
    </source>
</evidence>
<evidence type="ECO:0000256" key="2">
    <source>
        <dbReference type="ARBA" id="ARBA00009638"/>
    </source>
</evidence>
<dbReference type="AlphaFoldDB" id="A0A3B1D2E2"/>
<dbReference type="InterPro" id="IPR030393">
    <property type="entry name" value="G_ENGB_dom"/>
</dbReference>
<name>A0A3B1D2E2_9ZZZZ</name>
<dbReference type="FunFam" id="3.40.50.300:FF:000098">
    <property type="entry name" value="Probable GTP-binding protein EngB"/>
    <property type="match status" value="1"/>
</dbReference>
<evidence type="ECO:0000256" key="5">
    <source>
        <dbReference type="ARBA" id="ARBA00022741"/>
    </source>
</evidence>
<dbReference type="PANTHER" id="PTHR11649:SF13">
    <property type="entry name" value="ENGB-TYPE G DOMAIN-CONTAINING PROTEIN"/>
    <property type="match status" value="1"/>
</dbReference>
<evidence type="ECO:0000256" key="3">
    <source>
        <dbReference type="ARBA" id="ARBA00022618"/>
    </source>
</evidence>
<dbReference type="Gene3D" id="3.40.50.300">
    <property type="entry name" value="P-loop containing nucleotide triphosphate hydrolases"/>
    <property type="match status" value="1"/>
</dbReference>
<dbReference type="GO" id="GO:0000917">
    <property type="term" value="P:division septum assembly"/>
    <property type="evidence" value="ECO:0007669"/>
    <property type="project" value="UniProtKB-KW"/>
</dbReference>
<dbReference type="InterPro" id="IPR027417">
    <property type="entry name" value="P-loop_NTPase"/>
</dbReference>
<dbReference type="EMBL" id="UOGG01000230">
    <property type="protein sequence ID" value="VAX32971.1"/>
    <property type="molecule type" value="Genomic_DNA"/>
</dbReference>
<dbReference type="SUPFAM" id="SSF52540">
    <property type="entry name" value="P-loop containing nucleoside triphosphate hydrolases"/>
    <property type="match status" value="1"/>
</dbReference>
<reference evidence="11" key="1">
    <citation type="submission" date="2018-06" db="EMBL/GenBank/DDBJ databases">
        <authorList>
            <person name="Zhirakovskaya E."/>
        </authorList>
    </citation>
    <scope>NUCLEOTIDE SEQUENCE</scope>
</reference>
<keyword evidence="5" id="KW-0547">Nucleotide-binding</keyword>
<comment type="cofactor">
    <cofactor evidence="1">
        <name>Mg(2+)</name>
        <dbReference type="ChEBI" id="CHEBI:18420"/>
    </cofactor>
</comment>
<keyword evidence="7" id="KW-0342">GTP-binding</keyword>
<dbReference type="HAMAP" id="MF_00321">
    <property type="entry name" value="GTPase_EngB"/>
    <property type="match status" value="1"/>
</dbReference>
<dbReference type="GO" id="GO:0005525">
    <property type="term" value="F:GTP binding"/>
    <property type="evidence" value="ECO:0007669"/>
    <property type="project" value="UniProtKB-KW"/>
</dbReference>
<evidence type="ECO:0000256" key="9">
    <source>
        <dbReference type="ARBA" id="ARBA00023306"/>
    </source>
</evidence>
<keyword evidence="8" id="KW-0717">Septation</keyword>
<feature type="domain" description="EngB-type G" evidence="10">
    <location>
        <begin position="22"/>
        <end position="196"/>
    </location>
</feature>
<dbReference type="Pfam" id="PF01926">
    <property type="entry name" value="MMR_HSR1"/>
    <property type="match status" value="1"/>
</dbReference>
<evidence type="ECO:0000256" key="7">
    <source>
        <dbReference type="ARBA" id="ARBA00023134"/>
    </source>
</evidence>
<dbReference type="GO" id="GO:0046872">
    <property type="term" value="F:metal ion binding"/>
    <property type="evidence" value="ECO:0007669"/>
    <property type="project" value="UniProtKB-KW"/>
</dbReference>
<keyword evidence="6" id="KW-0460">Magnesium</keyword>
<dbReference type="GO" id="GO:0005829">
    <property type="term" value="C:cytosol"/>
    <property type="evidence" value="ECO:0007669"/>
    <property type="project" value="TreeGrafter"/>
</dbReference>
<sequence>MKVYSADFLTGAVSAKQYPKLSHPEFAFAGRSNVGKSSLLKSLLNRKKLVRTSSTPGKTQEINFFEINEKLIFTDLPGYGFAKVPKAVQRKWQNMIEQYVLKRETLTALIFIVDLRRDPTTLDMELKHWLDANGIRYILVGTKADKLSAGERSKQTKKIKQAFCREEDSEKLVVYSSKNNLGRKELWSQITKLANLQNAQTKEQENENP</sequence>
<evidence type="ECO:0000256" key="8">
    <source>
        <dbReference type="ARBA" id="ARBA00023210"/>
    </source>
</evidence>
<dbReference type="PANTHER" id="PTHR11649">
    <property type="entry name" value="MSS1/TRME-RELATED GTP-BINDING PROTEIN"/>
    <property type="match status" value="1"/>
</dbReference>
<keyword evidence="3" id="KW-0132">Cell division</keyword>
<comment type="similarity">
    <text evidence="2">Belongs to the TRAFAC class TrmE-Era-EngA-EngB-Septin-like GTPase superfamily. EngB GTPase family.</text>
</comment>
<proteinExistence type="inferred from homology"/>
<evidence type="ECO:0000313" key="11">
    <source>
        <dbReference type="EMBL" id="VAX32971.1"/>
    </source>
</evidence>
<gene>
    <name evidence="11" type="ORF">MNBD_NITROSPINAE05-1236</name>
</gene>
<keyword evidence="9" id="KW-0131">Cell cycle</keyword>
<dbReference type="InterPro" id="IPR019987">
    <property type="entry name" value="GTP-bd_ribosome_bio_YsxC"/>
</dbReference>
<evidence type="ECO:0000259" key="10">
    <source>
        <dbReference type="PROSITE" id="PS51706"/>
    </source>
</evidence>
<keyword evidence="4" id="KW-0479">Metal-binding</keyword>
<organism evidence="11">
    <name type="scientific">hydrothermal vent metagenome</name>
    <dbReference type="NCBI Taxonomy" id="652676"/>
    <lineage>
        <taxon>unclassified sequences</taxon>
        <taxon>metagenomes</taxon>
        <taxon>ecological metagenomes</taxon>
    </lineage>
</organism>
<evidence type="ECO:0000256" key="1">
    <source>
        <dbReference type="ARBA" id="ARBA00001946"/>
    </source>
</evidence>
<dbReference type="PROSITE" id="PS51706">
    <property type="entry name" value="G_ENGB"/>
    <property type="match status" value="1"/>
</dbReference>
<dbReference type="CDD" id="cd01876">
    <property type="entry name" value="YihA_EngB"/>
    <property type="match status" value="1"/>
</dbReference>
<dbReference type="InterPro" id="IPR006073">
    <property type="entry name" value="GTP-bd"/>
</dbReference>